<keyword evidence="4" id="KW-1185">Reference proteome</keyword>
<dbReference type="GO" id="GO:0048255">
    <property type="term" value="P:mRNA stabilization"/>
    <property type="evidence" value="ECO:0007669"/>
    <property type="project" value="Ensembl"/>
</dbReference>
<feature type="compositionally biased region" description="Polar residues" evidence="1">
    <location>
        <begin position="521"/>
        <end position="536"/>
    </location>
</feature>
<dbReference type="InterPro" id="IPR004038">
    <property type="entry name" value="Ribosomal_eL8/eL30/eS12/Gad45"/>
</dbReference>
<feature type="region of interest" description="Disordered" evidence="1">
    <location>
        <begin position="409"/>
        <end position="470"/>
    </location>
</feature>
<dbReference type="GO" id="GO:0035368">
    <property type="term" value="F:selenocysteine insertion sequence binding"/>
    <property type="evidence" value="ECO:0007669"/>
    <property type="project" value="Ensembl"/>
</dbReference>
<feature type="compositionally biased region" description="Acidic residues" evidence="1">
    <location>
        <begin position="605"/>
        <end position="614"/>
    </location>
</feature>
<dbReference type="InterPro" id="IPR040051">
    <property type="entry name" value="SECISBP2"/>
</dbReference>
<dbReference type="FunCoup" id="G3VUI9">
    <property type="interactions" value="1450"/>
</dbReference>
<dbReference type="PANTHER" id="PTHR13284">
    <property type="entry name" value="GH01354P"/>
    <property type="match status" value="1"/>
</dbReference>
<evidence type="ECO:0000313" key="4">
    <source>
        <dbReference type="Proteomes" id="UP000007648"/>
    </source>
</evidence>
<dbReference type="InterPro" id="IPR029064">
    <property type="entry name" value="Ribosomal_eL30-like_sf"/>
</dbReference>
<protein>
    <submittedName>
        <fullName evidence="3">SECIS binding protein 2</fullName>
    </submittedName>
</protein>
<feature type="compositionally biased region" description="Basic and acidic residues" evidence="1">
    <location>
        <begin position="184"/>
        <end position="193"/>
    </location>
</feature>
<feature type="region of interest" description="Disordered" evidence="1">
    <location>
        <begin position="270"/>
        <end position="291"/>
    </location>
</feature>
<evidence type="ECO:0000313" key="3">
    <source>
        <dbReference type="Ensembl" id="ENSSHAP00000006844.2"/>
    </source>
</evidence>
<sequence>MASEGKREPNNEGGIKLSADVKPFVPKYAVLNVAWSESSGACVFPNFATTCYPFVQELPVTEQKAYTEDVSLGSSSPFSSQYSSPDTAVHHQCTSSHSSVSPQSVCSVPGSQYDYNHPKYYSNVRIVKSRNEQICSLPQETKSLFKKGTTCDEQKLNNKGIEGNSSSALKPVQGSHQISTHTEGSSKSEIYHKRADRKPKTNRKNVSPSKPEFELKLLDFPKLQGSENSDMTELQKQPKWGPLSSTASDISLLREVVKPTLSKEELVVKAETATSEPENDANSPSSTRELSWTPMGYVVRPTTTEAPALKNVTTLINTKKNGSSVTPKKVTASFSSPEVLTTNAYNKEKQIARNHKKTKTNNVCEIDQEEMKKNKKKKKKPKANYETLMVQEPPRIEDIEEFPNLTVASERKNKVEPPKCFSKQQPEDSEELVSRTLTSDKRNGLQSSKFHSKQQPETATKKFGKKSQIPVKLDLGGMLAALEKKQHSQNSKQSSKPVVVSVGAVPVLSKELATSVKNHRLNQVMSPHNPLDSSSPLIKKGKQREVPKAKKPTSLKKIILKEREERKQKHLLEQLSVPASAQRIEQDSVHNSNQSPDQVTQSDFEQIEETEESVPESSTVEVESTSEKPLDSHALQHDAEVYPIVSQPVSPFPKIHSRRFRDYCSQMLSKEVDDCVMDLLKELVRFQDRMYQKDPVKAKTKRRLVMGLREVLKHLKLKKLKCVIISPNCEKSKSKGGLDETLHTIIDYACEQNVPFVFALNRKALGRSVNKVVPVSVVGIFSYDGAQDQFHKMIELTMEARQAYKVMLSTLKEGTEALESENPISSLLTPQVESCSSETSKTTDTTKDEEPNYIKIWKKNLEEYNPYALELEQNSTSEMLNLNL</sequence>
<dbReference type="GO" id="GO:1990904">
    <property type="term" value="C:ribonucleoprotein complex"/>
    <property type="evidence" value="ECO:0007669"/>
    <property type="project" value="Ensembl"/>
</dbReference>
<feature type="compositionally biased region" description="Basic and acidic residues" evidence="1">
    <location>
        <begin position="559"/>
        <end position="572"/>
    </location>
</feature>
<reference evidence="3" key="2">
    <citation type="submission" date="2025-08" db="UniProtKB">
        <authorList>
            <consortium name="Ensembl"/>
        </authorList>
    </citation>
    <scope>IDENTIFICATION</scope>
</reference>
<dbReference type="HOGENOM" id="CLU_016771_0_0_1"/>
<dbReference type="GO" id="GO:0006401">
    <property type="term" value="P:RNA catabolic process"/>
    <property type="evidence" value="ECO:0007669"/>
    <property type="project" value="Ensembl"/>
</dbReference>
<feature type="region of interest" description="Disordered" evidence="1">
    <location>
        <begin position="480"/>
        <end position="499"/>
    </location>
</feature>
<dbReference type="InParanoid" id="G3VUI9"/>
<dbReference type="STRING" id="9305.ENSSHAP00000006844"/>
<reference evidence="3 4" key="1">
    <citation type="journal article" date="2011" name="Proc. Natl. Acad. Sci. U.S.A.">
        <title>Genetic diversity and population structure of the endangered marsupial Sarcophilus harrisii (Tasmanian devil).</title>
        <authorList>
            <person name="Miller W."/>
            <person name="Hayes V.M."/>
            <person name="Ratan A."/>
            <person name="Petersen D.C."/>
            <person name="Wittekindt N.E."/>
            <person name="Miller J."/>
            <person name="Walenz B."/>
            <person name="Knight J."/>
            <person name="Qi J."/>
            <person name="Zhao F."/>
            <person name="Wang Q."/>
            <person name="Bedoya-Reina O.C."/>
            <person name="Katiyar N."/>
            <person name="Tomsho L.P."/>
            <person name="Kasson L.M."/>
            <person name="Hardie R.A."/>
            <person name="Woodbridge P."/>
            <person name="Tindall E.A."/>
            <person name="Bertelsen M.F."/>
            <person name="Dixon D."/>
            <person name="Pyecroft S."/>
            <person name="Helgen K.M."/>
            <person name="Lesk A.M."/>
            <person name="Pringle T.H."/>
            <person name="Patterson N."/>
            <person name="Zhang Y."/>
            <person name="Kreiss A."/>
            <person name="Woods G.M."/>
            <person name="Jones M.E."/>
            <person name="Schuster S.C."/>
        </authorList>
    </citation>
    <scope>NUCLEOTIDE SEQUENCE [LARGE SCALE GENOMIC DNA]</scope>
</reference>
<dbReference type="KEGG" id="shr:100915484"/>
<feature type="region of interest" description="Disordered" evidence="1">
    <location>
        <begin position="156"/>
        <end position="215"/>
    </location>
</feature>
<name>G3VUI9_SARHA</name>
<dbReference type="RefSeq" id="XP_003761294.2">
    <property type="nucleotide sequence ID" value="XM_003761246.4"/>
</dbReference>
<dbReference type="SUPFAM" id="SSF55315">
    <property type="entry name" value="L30e-like"/>
    <property type="match status" value="1"/>
</dbReference>
<dbReference type="GO" id="GO:2000623">
    <property type="term" value="P:negative regulation of nuclear-transcribed mRNA catabolic process, nonsense-mediated decay"/>
    <property type="evidence" value="ECO:0007669"/>
    <property type="project" value="Ensembl"/>
</dbReference>
<dbReference type="GO" id="GO:0021756">
    <property type="term" value="P:striatum development"/>
    <property type="evidence" value="ECO:0007669"/>
    <property type="project" value="Ensembl"/>
</dbReference>
<dbReference type="GO" id="GO:0005739">
    <property type="term" value="C:mitochondrion"/>
    <property type="evidence" value="ECO:0007669"/>
    <property type="project" value="TreeGrafter"/>
</dbReference>
<dbReference type="Gene3D" id="3.30.1330.30">
    <property type="match status" value="1"/>
</dbReference>
<evidence type="ECO:0000256" key="1">
    <source>
        <dbReference type="SAM" id="MobiDB-lite"/>
    </source>
</evidence>
<feature type="compositionally biased region" description="Basic residues" evidence="1">
    <location>
        <begin position="194"/>
        <end position="203"/>
    </location>
</feature>
<dbReference type="AlphaFoldDB" id="G3VUI9"/>
<feature type="compositionally biased region" description="Polar residues" evidence="1">
    <location>
        <begin position="272"/>
        <end position="290"/>
    </location>
</feature>
<dbReference type="PANTHER" id="PTHR13284:SF9">
    <property type="entry name" value="SELENOCYSTEINE INSERTION SEQUENCE-BINDING PROTEIN 2"/>
    <property type="match status" value="1"/>
</dbReference>
<organism evidence="3 4">
    <name type="scientific">Sarcophilus harrisii</name>
    <name type="common">Tasmanian devil</name>
    <name type="synonym">Sarcophilus laniarius</name>
    <dbReference type="NCBI Taxonomy" id="9305"/>
    <lineage>
        <taxon>Eukaryota</taxon>
        <taxon>Metazoa</taxon>
        <taxon>Chordata</taxon>
        <taxon>Craniata</taxon>
        <taxon>Vertebrata</taxon>
        <taxon>Euteleostomi</taxon>
        <taxon>Mammalia</taxon>
        <taxon>Metatheria</taxon>
        <taxon>Dasyuromorphia</taxon>
        <taxon>Dasyuridae</taxon>
        <taxon>Sarcophilus</taxon>
    </lineage>
</organism>
<dbReference type="OrthoDB" id="263617at2759"/>
<dbReference type="GO" id="GO:0001514">
    <property type="term" value="P:selenocysteine incorporation"/>
    <property type="evidence" value="ECO:0007669"/>
    <property type="project" value="Ensembl"/>
</dbReference>
<reference evidence="3" key="3">
    <citation type="submission" date="2025-09" db="UniProtKB">
        <authorList>
            <consortium name="Ensembl"/>
        </authorList>
    </citation>
    <scope>IDENTIFICATION</scope>
</reference>
<dbReference type="eggNOG" id="ENOG502QUP4">
    <property type="taxonomic scope" value="Eukaryota"/>
</dbReference>
<dbReference type="Proteomes" id="UP000007648">
    <property type="component" value="Unassembled WGS sequence"/>
</dbReference>
<feature type="compositionally biased region" description="Low complexity" evidence="1">
    <location>
        <begin position="488"/>
        <end position="499"/>
    </location>
</feature>
<feature type="domain" description="Ribosomal protein eL8/eL30/eS12/Gadd45" evidence="2">
    <location>
        <begin position="691"/>
        <end position="788"/>
    </location>
</feature>
<feature type="region of interest" description="Disordered" evidence="1">
    <location>
        <begin position="518"/>
        <end position="631"/>
    </location>
</feature>
<dbReference type="GO" id="GO:0005654">
    <property type="term" value="C:nucleoplasm"/>
    <property type="evidence" value="ECO:0007669"/>
    <property type="project" value="Ensembl"/>
</dbReference>
<proteinExistence type="predicted"/>
<dbReference type="GeneTree" id="ENSGT00490000043356"/>
<dbReference type="GO" id="GO:0003730">
    <property type="term" value="F:mRNA 3'-UTR binding"/>
    <property type="evidence" value="ECO:0007669"/>
    <property type="project" value="Ensembl"/>
</dbReference>
<dbReference type="GO" id="GO:0043021">
    <property type="term" value="F:ribonucleoprotein complex binding"/>
    <property type="evidence" value="ECO:0007669"/>
    <property type="project" value="Ensembl"/>
</dbReference>
<dbReference type="Ensembl" id="ENSSHAT00000006903.2">
    <property type="protein sequence ID" value="ENSSHAP00000006844.2"/>
    <property type="gene ID" value="ENSSHAG00000005947.2"/>
</dbReference>
<evidence type="ECO:0000259" key="2">
    <source>
        <dbReference type="Pfam" id="PF01248"/>
    </source>
</evidence>
<dbReference type="GeneID" id="100915484"/>
<accession>G3VUI9</accession>
<feature type="compositionally biased region" description="Polar residues" evidence="1">
    <location>
        <begin position="163"/>
        <end position="183"/>
    </location>
</feature>
<gene>
    <name evidence="3" type="primary">SECISBP2</name>
</gene>
<dbReference type="Pfam" id="PF01248">
    <property type="entry name" value="Ribosomal_L7Ae"/>
    <property type="match status" value="1"/>
</dbReference>
<dbReference type="GO" id="GO:0021884">
    <property type="term" value="P:forebrain neuron development"/>
    <property type="evidence" value="ECO:0007669"/>
    <property type="project" value="Ensembl"/>
</dbReference>
<dbReference type="FunFam" id="3.30.1330.30:FF:000004">
    <property type="entry name" value="selenocysteine insertion sequence-binding protein 2"/>
    <property type="match status" value="1"/>
</dbReference>
<feature type="compositionally biased region" description="Polar residues" evidence="1">
    <location>
        <begin position="444"/>
        <end position="458"/>
    </location>
</feature>
<feature type="compositionally biased region" description="Polar residues" evidence="1">
    <location>
        <begin position="589"/>
        <end position="604"/>
    </location>
</feature>
<dbReference type="CTD" id="79048"/>